<protein>
    <submittedName>
        <fullName evidence="2">Membrane protein</fullName>
    </submittedName>
</protein>
<feature type="transmembrane region" description="Helical" evidence="1">
    <location>
        <begin position="137"/>
        <end position="154"/>
    </location>
</feature>
<feature type="transmembrane region" description="Helical" evidence="1">
    <location>
        <begin position="9"/>
        <end position="26"/>
    </location>
</feature>
<proteinExistence type="predicted"/>
<keyword evidence="1" id="KW-1133">Transmembrane helix</keyword>
<evidence type="ECO:0000313" key="2">
    <source>
        <dbReference type="EMBL" id="GAA0729411.1"/>
    </source>
</evidence>
<accession>A0ABN1J5H2</accession>
<comment type="caution">
    <text evidence="2">The sequence shown here is derived from an EMBL/GenBank/DDBJ whole genome shotgun (WGS) entry which is preliminary data.</text>
</comment>
<dbReference type="RefSeq" id="WP_343770868.1">
    <property type="nucleotide sequence ID" value="NZ_BAAACF010000006.1"/>
</dbReference>
<dbReference type="EMBL" id="BAAACF010000006">
    <property type="protein sequence ID" value="GAA0729411.1"/>
    <property type="molecule type" value="Genomic_DNA"/>
</dbReference>
<keyword evidence="1" id="KW-0812">Transmembrane</keyword>
<feature type="transmembrane region" description="Helical" evidence="1">
    <location>
        <begin position="46"/>
        <end position="64"/>
    </location>
</feature>
<keyword evidence="1" id="KW-0472">Membrane</keyword>
<organism evidence="2 3">
    <name type="scientific">Clostridium malenominatum</name>
    <dbReference type="NCBI Taxonomy" id="1539"/>
    <lineage>
        <taxon>Bacteria</taxon>
        <taxon>Bacillati</taxon>
        <taxon>Bacillota</taxon>
        <taxon>Clostridia</taxon>
        <taxon>Eubacteriales</taxon>
        <taxon>Clostridiaceae</taxon>
        <taxon>Clostridium</taxon>
    </lineage>
</organism>
<sequence>MIKNNIKSFLIHIVISISSIIIFIAFNTSQVKWISEEAAKNHQYSMIFIAAVSSIIAIVLYYLLGKKFLTQYRSIYKNILSVSLVAILGGVLWGIAFNILITETSDILLNSELWKIYSIYNGYSLFLINECKINNPYLYLLFSFIPSIVMGLGIKYKKEEVCNTSLRDRKI</sequence>
<keyword evidence="3" id="KW-1185">Reference proteome</keyword>
<gene>
    <name evidence="2" type="ORF">GCM10008905_29340</name>
</gene>
<evidence type="ECO:0000313" key="3">
    <source>
        <dbReference type="Proteomes" id="UP001500339"/>
    </source>
</evidence>
<feature type="transmembrane region" description="Helical" evidence="1">
    <location>
        <begin position="76"/>
        <end position="101"/>
    </location>
</feature>
<name>A0ABN1J5H2_9CLOT</name>
<evidence type="ECO:0000256" key="1">
    <source>
        <dbReference type="SAM" id="Phobius"/>
    </source>
</evidence>
<dbReference type="Proteomes" id="UP001500339">
    <property type="component" value="Unassembled WGS sequence"/>
</dbReference>
<reference evidence="2 3" key="1">
    <citation type="journal article" date="2019" name="Int. J. Syst. Evol. Microbiol.">
        <title>The Global Catalogue of Microorganisms (GCM) 10K type strain sequencing project: providing services to taxonomists for standard genome sequencing and annotation.</title>
        <authorList>
            <consortium name="The Broad Institute Genomics Platform"/>
            <consortium name="The Broad Institute Genome Sequencing Center for Infectious Disease"/>
            <person name="Wu L."/>
            <person name="Ma J."/>
        </authorList>
    </citation>
    <scope>NUCLEOTIDE SEQUENCE [LARGE SCALE GENOMIC DNA]</scope>
    <source>
        <strain evidence="2 3">JCM 1405</strain>
    </source>
</reference>